<dbReference type="GO" id="GO:0003700">
    <property type="term" value="F:DNA-binding transcription factor activity"/>
    <property type="evidence" value="ECO:0007669"/>
    <property type="project" value="TreeGrafter"/>
</dbReference>
<dbReference type="PROSITE" id="PS51197">
    <property type="entry name" value="HTH_RRF2_2"/>
    <property type="match status" value="1"/>
</dbReference>
<dbReference type="EMBL" id="LCDA01000004">
    <property type="protein sequence ID" value="KKS42940.1"/>
    <property type="molecule type" value="Genomic_DNA"/>
</dbReference>
<gene>
    <name evidence="2" type="ORF">UV06_C0004G0075</name>
</gene>
<dbReference type="Proteomes" id="UP000033854">
    <property type="component" value="Unassembled WGS sequence"/>
</dbReference>
<dbReference type="Gene3D" id="1.10.10.10">
    <property type="entry name" value="Winged helix-like DNA-binding domain superfamily/Winged helix DNA-binding domain"/>
    <property type="match status" value="1"/>
</dbReference>
<name>A0A0G0Z2C6_9BACT</name>
<dbReference type="AlphaFoldDB" id="A0A0G0Z2C6"/>
<dbReference type="InterPro" id="IPR030489">
    <property type="entry name" value="TR_Rrf2-type_CS"/>
</dbReference>
<evidence type="ECO:0000313" key="3">
    <source>
        <dbReference type="Proteomes" id="UP000033854"/>
    </source>
</evidence>
<proteinExistence type="predicted"/>
<accession>A0A0G0Z2C6</accession>
<dbReference type="PANTHER" id="PTHR33221">
    <property type="entry name" value="WINGED HELIX-TURN-HELIX TRANSCRIPTIONAL REGULATOR, RRF2 FAMILY"/>
    <property type="match status" value="1"/>
</dbReference>
<dbReference type="PROSITE" id="PS01332">
    <property type="entry name" value="HTH_RRF2_1"/>
    <property type="match status" value="1"/>
</dbReference>
<comment type="caution">
    <text evidence="2">The sequence shown here is derived from an EMBL/GenBank/DDBJ whole genome shotgun (WGS) entry which is preliminary data.</text>
</comment>
<dbReference type="InterPro" id="IPR036390">
    <property type="entry name" value="WH_DNA-bd_sf"/>
</dbReference>
<keyword evidence="1" id="KW-0238">DNA-binding</keyword>
<protein>
    <recommendedName>
        <fullName evidence="4">Transcriptional regulator, BadM/Rrf2 family</fullName>
    </recommendedName>
</protein>
<dbReference type="Pfam" id="PF02082">
    <property type="entry name" value="Rrf2"/>
    <property type="match status" value="1"/>
</dbReference>
<evidence type="ECO:0000313" key="2">
    <source>
        <dbReference type="EMBL" id="KKS42940.1"/>
    </source>
</evidence>
<dbReference type="PANTHER" id="PTHR33221:SF5">
    <property type="entry name" value="HTH-TYPE TRANSCRIPTIONAL REGULATOR ISCR"/>
    <property type="match status" value="1"/>
</dbReference>
<dbReference type="GO" id="GO:0005829">
    <property type="term" value="C:cytosol"/>
    <property type="evidence" value="ECO:0007669"/>
    <property type="project" value="TreeGrafter"/>
</dbReference>
<dbReference type="InterPro" id="IPR036388">
    <property type="entry name" value="WH-like_DNA-bd_sf"/>
</dbReference>
<evidence type="ECO:0008006" key="4">
    <source>
        <dbReference type="Google" id="ProtNLM"/>
    </source>
</evidence>
<dbReference type="NCBIfam" id="TIGR00738">
    <property type="entry name" value="rrf2_super"/>
    <property type="match status" value="1"/>
</dbReference>
<dbReference type="InterPro" id="IPR000944">
    <property type="entry name" value="Tscrpt_reg_Rrf2"/>
</dbReference>
<organism evidence="2 3">
    <name type="scientific">Candidatus Collierbacteria bacterium GW2011_GWA2_42_17</name>
    <dbReference type="NCBI Taxonomy" id="1618378"/>
    <lineage>
        <taxon>Bacteria</taxon>
        <taxon>Candidatus Collieribacteriota</taxon>
    </lineage>
</organism>
<reference evidence="2 3" key="1">
    <citation type="journal article" date="2015" name="Nature">
        <title>rRNA introns, odd ribosomes, and small enigmatic genomes across a large radiation of phyla.</title>
        <authorList>
            <person name="Brown C.T."/>
            <person name="Hug L.A."/>
            <person name="Thomas B.C."/>
            <person name="Sharon I."/>
            <person name="Castelle C.J."/>
            <person name="Singh A."/>
            <person name="Wilkins M.J."/>
            <person name="Williams K.H."/>
            <person name="Banfield J.F."/>
        </authorList>
    </citation>
    <scope>NUCLEOTIDE SEQUENCE [LARGE SCALE GENOMIC DNA]</scope>
</reference>
<evidence type="ECO:0000256" key="1">
    <source>
        <dbReference type="ARBA" id="ARBA00023125"/>
    </source>
</evidence>
<dbReference type="GO" id="GO:0003677">
    <property type="term" value="F:DNA binding"/>
    <property type="evidence" value="ECO:0007669"/>
    <property type="project" value="UniProtKB-KW"/>
</dbReference>
<sequence length="128" mass="14008">MFTLTKKADYGLSMLSVLASRGRKGRVNLKELAEMGMPRAFMSKIAASLVENGILNSREGKGGGYGLNYEPKEIQVREALEAIEGEVEPVTCGGCPVEDSCGQVSFMDKLTEDINRLLEKYTLEDLAK</sequence>
<dbReference type="SUPFAM" id="SSF46785">
    <property type="entry name" value="Winged helix' DNA-binding domain"/>
    <property type="match status" value="1"/>
</dbReference>